<keyword evidence="2" id="KW-1185">Reference proteome</keyword>
<reference evidence="1" key="1">
    <citation type="journal article" date="2022" name="Int. J. Syst. Evol. Microbiol.">
        <title>A novel species of lactic acid bacteria, Ligilactobacillus pabuli sp. nov., isolated from alfalfa silage.</title>
        <authorList>
            <person name="Tohno M."/>
            <person name="Tanizawa Y."/>
            <person name="Sawada H."/>
            <person name="Sakamoto M."/>
            <person name="Ohkuma M."/>
            <person name="Kobayashi H."/>
        </authorList>
    </citation>
    <scope>NUCLEOTIDE SEQUENCE</scope>
    <source>
        <strain evidence="1">AF129</strain>
    </source>
</reference>
<proteinExistence type="predicted"/>
<dbReference type="Proteomes" id="UP001055149">
    <property type="component" value="Unassembled WGS sequence"/>
</dbReference>
<evidence type="ECO:0000313" key="1">
    <source>
        <dbReference type="EMBL" id="GKS81727.1"/>
    </source>
</evidence>
<protein>
    <recommendedName>
        <fullName evidence="3">Transposase</fullName>
    </recommendedName>
</protein>
<evidence type="ECO:0000313" key="2">
    <source>
        <dbReference type="Proteomes" id="UP001055149"/>
    </source>
</evidence>
<name>A0ABQ5JJS4_9LACO</name>
<dbReference type="EMBL" id="BQXH01000012">
    <property type="protein sequence ID" value="GKS81727.1"/>
    <property type="molecule type" value="Genomic_DNA"/>
</dbReference>
<gene>
    <name evidence="1" type="ORF">LPAF129_14130</name>
</gene>
<sequence length="260" mass="30504">MFMRAGDDAVSRKKLRELHDFKRHTFVANYSSATAEQKYLMVENVRLKFKGELTEVTDHVWLQRYPAFIEVWPLEVGDEVEFSARVNVYRRNPTQTGVVTVDYGLEDIHQVRHFDPVKNVAVQQKKQHERTQQTKMSLLHDQKKHHFVANYVHVSHNNKKYVAVAHVKADGKNEVVADQIWMERIAEFYRLEPLQRGDEVEFDAFVAPYLRGYRGKHQDQRVTNSRENVTAYGFEKIAHLQYTAIQDAIKQGQRKTSHPQ</sequence>
<organism evidence="1 2">
    <name type="scientific">Ligilactobacillus pabuli</name>
    <dbReference type="NCBI Taxonomy" id="2886039"/>
    <lineage>
        <taxon>Bacteria</taxon>
        <taxon>Bacillati</taxon>
        <taxon>Bacillota</taxon>
        <taxon>Bacilli</taxon>
        <taxon>Lactobacillales</taxon>
        <taxon>Lactobacillaceae</taxon>
        <taxon>Ligilactobacillus</taxon>
    </lineage>
</organism>
<evidence type="ECO:0008006" key="3">
    <source>
        <dbReference type="Google" id="ProtNLM"/>
    </source>
</evidence>
<comment type="caution">
    <text evidence="1">The sequence shown here is derived from an EMBL/GenBank/DDBJ whole genome shotgun (WGS) entry which is preliminary data.</text>
</comment>
<accession>A0ABQ5JJS4</accession>